<proteinExistence type="predicted"/>
<name>H0I1C6_9HYPH</name>
<evidence type="ECO:0000313" key="3">
    <source>
        <dbReference type="Proteomes" id="UP000003250"/>
    </source>
</evidence>
<reference evidence="2 3" key="1">
    <citation type="journal article" date="2012" name="J. Bacteriol.">
        <title>Draft Genome Sequence of Mesorhizobium alhagi CCNWXJ12-2T, a Novel Salt-Resistant Species Isolated from the Desert of Northwestern China.</title>
        <authorList>
            <person name="Zhou M."/>
            <person name="Chen W."/>
            <person name="Chen H."/>
            <person name="Wei G."/>
        </authorList>
    </citation>
    <scope>NUCLEOTIDE SEQUENCE [LARGE SCALE GENOMIC DNA]</scope>
    <source>
        <strain evidence="2 3">CCNWXJ12-2</strain>
    </source>
</reference>
<evidence type="ECO:0000256" key="1">
    <source>
        <dbReference type="SAM" id="MobiDB-lite"/>
    </source>
</evidence>
<feature type="region of interest" description="Disordered" evidence="1">
    <location>
        <begin position="45"/>
        <end position="116"/>
    </location>
</feature>
<organism evidence="2 3">
    <name type="scientific">Mesorhizobium alhagi CCNWXJ12-2</name>
    <dbReference type="NCBI Taxonomy" id="1107882"/>
    <lineage>
        <taxon>Bacteria</taxon>
        <taxon>Pseudomonadati</taxon>
        <taxon>Pseudomonadota</taxon>
        <taxon>Alphaproteobacteria</taxon>
        <taxon>Hyphomicrobiales</taxon>
        <taxon>Phyllobacteriaceae</taxon>
        <taxon>Allomesorhizobium</taxon>
    </lineage>
</organism>
<dbReference type="EMBL" id="AHAM01000280">
    <property type="protein sequence ID" value="EHK53192.1"/>
    <property type="molecule type" value="Genomic_DNA"/>
</dbReference>
<accession>H0I1C6</accession>
<feature type="compositionally biased region" description="Basic and acidic residues" evidence="1">
    <location>
        <begin position="73"/>
        <end position="82"/>
    </location>
</feature>
<dbReference type="AlphaFoldDB" id="H0I1C6"/>
<sequence>MTTPTKARKTYSRHCRVGGDGSHRPDSRGTGFCLRSRWPTSTADVGEAALDNKSAPADLPKLPGERGPQTVRVDLERVEATGKLESGASYNYRTPKADPGPSVRGSPKEQQTRDSM</sequence>
<feature type="compositionally biased region" description="Basic residues" evidence="1">
    <location>
        <begin position="1"/>
        <end position="16"/>
    </location>
</feature>
<feature type="region of interest" description="Disordered" evidence="1">
    <location>
        <begin position="1"/>
        <end position="31"/>
    </location>
</feature>
<feature type="compositionally biased region" description="Basic and acidic residues" evidence="1">
    <location>
        <begin position="106"/>
        <end position="116"/>
    </location>
</feature>
<keyword evidence="3" id="KW-1185">Reference proteome</keyword>
<evidence type="ECO:0000313" key="2">
    <source>
        <dbReference type="EMBL" id="EHK53192.1"/>
    </source>
</evidence>
<protein>
    <submittedName>
        <fullName evidence="2">Uncharacterized protein</fullName>
    </submittedName>
</protein>
<gene>
    <name evidence="2" type="ORF">MAXJ12_31317</name>
</gene>
<dbReference type="Proteomes" id="UP000003250">
    <property type="component" value="Unassembled WGS sequence"/>
</dbReference>